<keyword evidence="5" id="KW-0479">Metal-binding</keyword>
<dbReference type="AlphaFoldDB" id="A0A336MTF6"/>
<dbReference type="GO" id="GO:0008270">
    <property type="term" value="F:zinc ion binding"/>
    <property type="evidence" value="ECO:0007669"/>
    <property type="project" value="TreeGrafter"/>
</dbReference>
<dbReference type="GO" id="GO:0005765">
    <property type="term" value="C:lysosomal membrane"/>
    <property type="evidence" value="ECO:0007669"/>
    <property type="project" value="UniProtKB-SubCell"/>
</dbReference>
<dbReference type="EMBL" id="UFQT01002583">
    <property type="protein sequence ID" value="SSX33712.1"/>
    <property type="molecule type" value="Genomic_DNA"/>
</dbReference>
<keyword evidence="6" id="KW-0862">Zinc</keyword>
<evidence type="ECO:0000256" key="1">
    <source>
        <dbReference type="ARBA" id="ARBA00004414"/>
    </source>
</evidence>
<feature type="domain" description="LITAF" evidence="8">
    <location>
        <begin position="84"/>
        <end position="164"/>
    </location>
</feature>
<name>A0A336MTF6_CULSO</name>
<protein>
    <submittedName>
        <fullName evidence="9">CSON006837 protein</fullName>
    </submittedName>
</protein>
<proteinExistence type="inferred from homology"/>
<evidence type="ECO:0000256" key="7">
    <source>
        <dbReference type="ARBA" id="ARBA00023136"/>
    </source>
</evidence>
<evidence type="ECO:0000256" key="6">
    <source>
        <dbReference type="ARBA" id="ARBA00022833"/>
    </source>
</evidence>
<accession>A0A336MTF6</accession>
<dbReference type="PANTHER" id="PTHR23292:SF14">
    <property type="entry name" value="FI16615P1-RELATED"/>
    <property type="match status" value="1"/>
</dbReference>
<feature type="domain" description="LITAF" evidence="8">
    <location>
        <begin position="8"/>
        <end position="92"/>
    </location>
</feature>
<keyword evidence="7" id="KW-0472">Membrane</keyword>
<dbReference type="PROSITE" id="PS51837">
    <property type="entry name" value="LITAF"/>
    <property type="match status" value="2"/>
</dbReference>
<dbReference type="InterPro" id="IPR037519">
    <property type="entry name" value="LITAF_fam"/>
</dbReference>
<dbReference type="Pfam" id="PF10601">
    <property type="entry name" value="zf-LITAF-like"/>
    <property type="match status" value="2"/>
</dbReference>
<dbReference type="SMART" id="SM00714">
    <property type="entry name" value="LITAF"/>
    <property type="match status" value="2"/>
</dbReference>
<reference evidence="9" key="1">
    <citation type="submission" date="2018-07" db="EMBL/GenBank/DDBJ databases">
        <authorList>
            <person name="Quirk P.G."/>
            <person name="Krulwich T.A."/>
        </authorList>
    </citation>
    <scope>NUCLEOTIDE SEQUENCE</scope>
</reference>
<evidence type="ECO:0000256" key="4">
    <source>
        <dbReference type="ARBA" id="ARBA00005975"/>
    </source>
</evidence>
<sequence length="164" mass="18558">MQHQIQQPPILMVGSKSIPMGPEPMLLQCPHCLESVRTRVDHKTTSKTHTVALLLCVFSCWLCACCPYCCGSCRNANHYCPNCNTFLGTYETMSLGCLPEKVQCPHCLQIVDTDLICKSTTKTHILAVFLFPFSLCFVPYLGPCCRDVNHYCPKCRHFIGYRDF</sequence>
<dbReference type="PANTHER" id="PTHR23292">
    <property type="entry name" value="LIPOPOLYSACCHARIDE-INDUCED TUMOR NECROSIS FACTOR-ALPHA FACTOR"/>
    <property type="match status" value="1"/>
</dbReference>
<dbReference type="VEuPathDB" id="VectorBase:CSON006837"/>
<comment type="similarity">
    <text evidence="4">Belongs to the CDIP1/LITAF family.</text>
</comment>
<evidence type="ECO:0000256" key="5">
    <source>
        <dbReference type="ARBA" id="ARBA00022723"/>
    </source>
</evidence>
<gene>
    <name evidence="9" type="primary">CSON006837</name>
</gene>
<evidence type="ECO:0000256" key="2">
    <source>
        <dbReference type="ARBA" id="ARBA00004481"/>
    </source>
</evidence>
<dbReference type="GO" id="GO:0031902">
    <property type="term" value="C:late endosome membrane"/>
    <property type="evidence" value="ECO:0007669"/>
    <property type="project" value="UniProtKB-SubCell"/>
</dbReference>
<dbReference type="InterPro" id="IPR006629">
    <property type="entry name" value="LITAF"/>
</dbReference>
<evidence type="ECO:0000313" key="9">
    <source>
        <dbReference type="EMBL" id="SSX33712.1"/>
    </source>
</evidence>
<comment type="subcellular location">
    <subcellularLocation>
        <location evidence="2">Endosome membrane</location>
        <topology evidence="2">Peripheral membrane protein</topology>
    </subcellularLocation>
    <subcellularLocation>
        <location evidence="1">Late endosome membrane</location>
    </subcellularLocation>
    <subcellularLocation>
        <location evidence="3">Lysosome membrane</location>
        <topology evidence="3">Peripheral membrane protein</topology>
        <orientation evidence="3">Cytoplasmic side</orientation>
    </subcellularLocation>
</comment>
<organism evidence="9">
    <name type="scientific">Culicoides sonorensis</name>
    <name type="common">Biting midge</name>
    <dbReference type="NCBI Taxonomy" id="179676"/>
    <lineage>
        <taxon>Eukaryota</taxon>
        <taxon>Metazoa</taxon>
        <taxon>Ecdysozoa</taxon>
        <taxon>Arthropoda</taxon>
        <taxon>Hexapoda</taxon>
        <taxon>Insecta</taxon>
        <taxon>Pterygota</taxon>
        <taxon>Neoptera</taxon>
        <taxon>Endopterygota</taxon>
        <taxon>Diptera</taxon>
        <taxon>Nematocera</taxon>
        <taxon>Chironomoidea</taxon>
        <taxon>Ceratopogonidae</taxon>
        <taxon>Ceratopogoninae</taxon>
        <taxon>Culicoides</taxon>
        <taxon>Monoculicoides</taxon>
    </lineage>
</organism>
<evidence type="ECO:0000259" key="8">
    <source>
        <dbReference type="PROSITE" id="PS51837"/>
    </source>
</evidence>
<evidence type="ECO:0000256" key="3">
    <source>
        <dbReference type="ARBA" id="ARBA00004630"/>
    </source>
</evidence>